<dbReference type="AlphaFoldDB" id="A0A6N2MYS5"/>
<protein>
    <submittedName>
        <fullName evidence="1">Uncharacterized protein</fullName>
    </submittedName>
</protein>
<reference evidence="1" key="1">
    <citation type="submission" date="2019-03" db="EMBL/GenBank/DDBJ databases">
        <authorList>
            <person name="Mank J."/>
            <person name="Almeida P."/>
        </authorList>
    </citation>
    <scope>NUCLEOTIDE SEQUENCE</scope>
    <source>
        <strain evidence="1">78183</strain>
    </source>
</reference>
<accession>A0A6N2MYS5</accession>
<evidence type="ECO:0000313" key="1">
    <source>
        <dbReference type="EMBL" id="VFU58924.1"/>
    </source>
</evidence>
<dbReference type="EMBL" id="CAADRP010002007">
    <property type="protein sequence ID" value="VFU58924.1"/>
    <property type="molecule type" value="Genomic_DNA"/>
</dbReference>
<sequence length="86" mass="9490">MSHCNSATAPLSTLRRGFVFHFCHKEMTRISIVSSFGYLVIGTDNIVLCRIIIQIINGGDEIEVGQGDCQDCWDSSRCSNPCHVQG</sequence>
<gene>
    <name evidence="1" type="ORF">SVIM_LOCUS431489</name>
</gene>
<proteinExistence type="predicted"/>
<name>A0A6N2MYS5_SALVM</name>
<organism evidence="1">
    <name type="scientific">Salix viminalis</name>
    <name type="common">Common osier</name>
    <name type="synonym">Basket willow</name>
    <dbReference type="NCBI Taxonomy" id="40686"/>
    <lineage>
        <taxon>Eukaryota</taxon>
        <taxon>Viridiplantae</taxon>
        <taxon>Streptophyta</taxon>
        <taxon>Embryophyta</taxon>
        <taxon>Tracheophyta</taxon>
        <taxon>Spermatophyta</taxon>
        <taxon>Magnoliopsida</taxon>
        <taxon>eudicotyledons</taxon>
        <taxon>Gunneridae</taxon>
        <taxon>Pentapetalae</taxon>
        <taxon>rosids</taxon>
        <taxon>fabids</taxon>
        <taxon>Malpighiales</taxon>
        <taxon>Salicaceae</taxon>
        <taxon>Saliceae</taxon>
        <taxon>Salix</taxon>
    </lineage>
</organism>